<keyword evidence="4" id="KW-1185">Reference proteome</keyword>
<feature type="region of interest" description="Disordered" evidence="2">
    <location>
        <begin position="417"/>
        <end position="452"/>
    </location>
</feature>
<feature type="compositionally biased region" description="Pro residues" evidence="2">
    <location>
        <begin position="442"/>
        <end position="452"/>
    </location>
</feature>
<dbReference type="AlphaFoldDB" id="A0A369JG76"/>
<gene>
    <name evidence="3" type="ORF">Hypma_012633</name>
</gene>
<evidence type="ECO:0000256" key="1">
    <source>
        <dbReference type="SAM" id="Coils"/>
    </source>
</evidence>
<organism evidence="3 4">
    <name type="scientific">Hypsizygus marmoreus</name>
    <name type="common">White beech mushroom</name>
    <name type="synonym">Agaricus marmoreus</name>
    <dbReference type="NCBI Taxonomy" id="39966"/>
    <lineage>
        <taxon>Eukaryota</taxon>
        <taxon>Fungi</taxon>
        <taxon>Dikarya</taxon>
        <taxon>Basidiomycota</taxon>
        <taxon>Agaricomycotina</taxon>
        <taxon>Agaricomycetes</taxon>
        <taxon>Agaricomycetidae</taxon>
        <taxon>Agaricales</taxon>
        <taxon>Tricholomatineae</taxon>
        <taxon>Lyophyllaceae</taxon>
        <taxon>Hypsizygus</taxon>
    </lineage>
</organism>
<protein>
    <submittedName>
        <fullName evidence="3">Uncharacterized protein</fullName>
    </submittedName>
</protein>
<dbReference type="EMBL" id="LUEZ02000069">
    <property type="protein sequence ID" value="RDB20312.1"/>
    <property type="molecule type" value="Genomic_DNA"/>
</dbReference>
<feature type="coiled-coil region" evidence="1">
    <location>
        <begin position="366"/>
        <end position="397"/>
    </location>
</feature>
<feature type="compositionally biased region" description="Low complexity" evidence="2">
    <location>
        <begin position="70"/>
        <end position="84"/>
    </location>
</feature>
<comment type="caution">
    <text evidence="3">The sequence shown here is derived from an EMBL/GenBank/DDBJ whole genome shotgun (WGS) entry which is preliminary data.</text>
</comment>
<feature type="compositionally biased region" description="Low complexity" evidence="2">
    <location>
        <begin position="117"/>
        <end position="159"/>
    </location>
</feature>
<feature type="region of interest" description="Disordered" evidence="2">
    <location>
        <begin position="65"/>
        <end position="84"/>
    </location>
</feature>
<dbReference type="Proteomes" id="UP000076154">
    <property type="component" value="Unassembled WGS sequence"/>
</dbReference>
<accession>A0A369JG76</accession>
<dbReference type="InParanoid" id="A0A369JG76"/>
<evidence type="ECO:0000313" key="4">
    <source>
        <dbReference type="Proteomes" id="UP000076154"/>
    </source>
</evidence>
<keyword evidence="1" id="KW-0175">Coiled coil</keyword>
<evidence type="ECO:0000313" key="3">
    <source>
        <dbReference type="EMBL" id="RDB20312.1"/>
    </source>
</evidence>
<reference evidence="3" key="1">
    <citation type="submission" date="2018-04" db="EMBL/GenBank/DDBJ databases">
        <title>Whole genome sequencing of Hypsizygus marmoreus.</title>
        <authorList>
            <person name="Choi I.-G."/>
            <person name="Min B."/>
            <person name="Kim J.-G."/>
            <person name="Kim S."/>
            <person name="Oh Y.-L."/>
            <person name="Kong W.-S."/>
            <person name="Park H."/>
            <person name="Jeong J."/>
            <person name="Song E.-S."/>
        </authorList>
    </citation>
    <scope>NUCLEOTIDE SEQUENCE [LARGE SCALE GENOMIC DNA]</scope>
    <source>
        <strain evidence="3">51987-8</strain>
    </source>
</reference>
<sequence>MNDASYHPSSIQDYVQQILTRPVANMSSGNAHSLNRQPQQHALHELSALGVDFYVPSTSQSMPNFAPARTTSVSSSTHPSSSEYSYAPQALPYASSSSGFNRVSNQDVRHFTARQNSYQSVDPSSSSSVTHPTYSVPLHPSSDLSHHASSSSSGARPGDGPWPPASRNPYPTIDSTRHETNLKPPDAMSALVPAQKLFLHAWEETEDQIDRELSQIHASYERVLEEERAKFASQLQSVRERYGQQHNDVEKERSGLATLCEQSRVESEKLKFVVAKLVEERKSYLEENQRLQGLLNGRTRDDMANMVSTVVRLREEQAKSNQEMQEMGLENDKLMKENARVSTIVQERDAEVSRLKEEWVIARTLRLKLHRENQRQKEELKEARDTLLSQKNAMMKEVQIEFEQRVSELLAQKQKQCQALGPNSTIETCASEDSDSDIEILPGPPSTKPPNS</sequence>
<feature type="region of interest" description="Disordered" evidence="2">
    <location>
        <begin position="115"/>
        <end position="185"/>
    </location>
</feature>
<name>A0A369JG76_HYPMA</name>
<proteinExistence type="predicted"/>
<evidence type="ECO:0000256" key="2">
    <source>
        <dbReference type="SAM" id="MobiDB-lite"/>
    </source>
</evidence>